<dbReference type="AlphaFoldDB" id="A0AAD8GSA9"/>
<proteinExistence type="predicted"/>
<dbReference type="PANTHER" id="PTHR46890">
    <property type="entry name" value="NON-LTR RETROLELEMENT REVERSE TRANSCRIPTASE-LIKE PROTEIN-RELATED"/>
    <property type="match status" value="1"/>
</dbReference>
<dbReference type="EMBL" id="JAUIZM010000014">
    <property type="protein sequence ID" value="KAK1353173.1"/>
    <property type="molecule type" value="Genomic_DNA"/>
</dbReference>
<sequence length="337" mass="39112">MSNEQEDLHVKFKTLKQLIKGWNSQQGDIKVKIESLERQIKEMDQLKQINASQYKCKRQKEKDLTESYKVRLPSVFSLGSLVKKRLTQEQRSIIEKHFSSAELFLALQEMGLNKSPGPDGITVEFIKKFWNLMFKDFNNMASKFHDTGILPKGLNSSFIALISKCKQPKLVSEFRPTSLINCSLKILLKTLANRLRNNIGGKLWHQALTDKYGDLSLMSNEPRTPMSPIMEGLVKLKNTMNSNTIHNLRFKWCLRDGNLIDFWNDHWHLIGVLSSRFDRLYQLANRKKISVKNIVAFWRSEGVNPWRRALRGWELDEYAELTALINNISMVEGQDIL</sequence>
<comment type="caution">
    <text evidence="1">The sequence shown here is derived from an EMBL/GenBank/DDBJ whole genome shotgun (WGS) entry which is preliminary data.</text>
</comment>
<name>A0AAD8GSA9_9APIA</name>
<gene>
    <name evidence="1" type="ORF">POM88_053011</name>
</gene>
<dbReference type="PANTHER" id="PTHR46890:SF48">
    <property type="entry name" value="RNA-DIRECTED DNA POLYMERASE"/>
    <property type="match status" value="1"/>
</dbReference>
<organism evidence="1 2">
    <name type="scientific">Heracleum sosnowskyi</name>
    <dbReference type="NCBI Taxonomy" id="360622"/>
    <lineage>
        <taxon>Eukaryota</taxon>
        <taxon>Viridiplantae</taxon>
        <taxon>Streptophyta</taxon>
        <taxon>Embryophyta</taxon>
        <taxon>Tracheophyta</taxon>
        <taxon>Spermatophyta</taxon>
        <taxon>Magnoliopsida</taxon>
        <taxon>eudicotyledons</taxon>
        <taxon>Gunneridae</taxon>
        <taxon>Pentapetalae</taxon>
        <taxon>asterids</taxon>
        <taxon>campanulids</taxon>
        <taxon>Apiales</taxon>
        <taxon>Apiaceae</taxon>
        <taxon>Apioideae</taxon>
        <taxon>apioid superclade</taxon>
        <taxon>Tordylieae</taxon>
        <taxon>Tordyliinae</taxon>
        <taxon>Heracleum</taxon>
    </lineage>
</organism>
<reference evidence="1" key="1">
    <citation type="submission" date="2023-02" db="EMBL/GenBank/DDBJ databases">
        <title>Genome of toxic invasive species Heracleum sosnowskyi carries increased number of genes despite the absence of recent whole-genome duplications.</title>
        <authorList>
            <person name="Schelkunov M."/>
            <person name="Shtratnikova V."/>
            <person name="Makarenko M."/>
            <person name="Klepikova A."/>
            <person name="Omelchenko D."/>
            <person name="Novikova G."/>
            <person name="Obukhova E."/>
            <person name="Bogdanov V."/>
            <person name="Penin A."/>
            <person name="Logacheva M."/>
        </authorList>
    </citation>
    <scope>NUCLEOTIDE SEQUENCE</scope>
    <source>
        <strain evidence="1">Hsosn_3</strain>
        <tissue evidence="1">Leaf</tissue>
    </source>
</reference>
<protein>
    <recommendedName>
        <fullName evidence="3">Reverse transcriptase</fullName>
    </recommendedName>
</protein>
<evidence type="ECO:0008006" key="3">
    <source>
        <dbReference type="Google" id="ProtNLM"/>
    </source>
</evidence>
<evidence type="ECO:0000313" key="1">
    <source>
        <dbReference type="EMBL" id="KAK1353173.1"/>
    </source>
</evidence>
<reference evidence="1" key="2">
    <citation type="submission" date="2023-05" db="EMBL/GenBank/DDBJ databases">
        <authorList>
            <person name="Schelkunov M.I."/>
        </authorList>
    </citation>
    <scope>NUCLEOTIDE SEQUENCE</scope>
    <source>
        <strain evidence="1">Hsosn_3</strain>
        <tissue evidence="1">Leaf</tissue>
    </source>
</reference>
<accession>A0AAD8GSA9</accession>
<keyword evidence="2" id="KW-1185">Reference proteome</keyword>
<evidence type="ECO:0000313" key="2">
    <source>
        <dbReference type="Proteomes" id="UP001237642"/>
    </source>
</evidence>
<dbReference type="InterPro" id="IPR052343">
    <property type="entry name" value="Retrotransposon-Effector_Assoc"/>
</dbReference>
<dbReference type="Proteomes" id="UP001237642">
    <property type="component" value="Unassembled WGS sequence"/>
</dbReference>